<dbReference type="InterPro" id="IPR051912">
    <property type="entry name" value="Alkylbase_DNA_Glycosylase/TA"/>
</dbReference>
<evidence type="ECO:0000313" key="7">
    <source>
        <dbReference type="EMBL" id="RDE49666.1"/>
    </source>
</evidence>
<dbReference type="Gene3D" id="1.10.340.30">
    <property type="entry name" value="Hypothetical protein, domain 2"/>
    <property type="match status" value="1"/>
</dbReference>
<feature type="domain" description="DNA-3-methyladenine glycosylase AlkA N-terminal" evidence="6">
    <location>
        <begin position="8"/>
        <end position="141"/>
    </location>
</feature>
<comment type="catalytic activity">
    <reaction evidence="1">
        <text>Hydrolysis of alkylated DNA, releasing 3-methyladenine, 3-methylguanine, 7-methylguanine and 7-methyladenine.</text>
        <dbReference type="EC" id="3.2.2.21"/>
    </reaction>
</comment>
<gene>
    <name evidence="7" type="ORF">DVS81_15365</name>
</gene>
<feature type="domain" description="HhH-GPD" evidence="5">
    <location>
        <begin position="151"/>
        <end position="313"/>
    </location>
</feature>
<dbReference type="Pfam" id="PF00730">
    <property type="entry name" value="HhH-GPD"/>
    <property type="match status" value="1"/>
</dbReference>
<reference evidence="7 8" key="1">
    <citation type="submission" date="2018-05" db="EMBL/GenBank/DDBJ databases">
        <title>Integrated omic analyses show evidence that a Ca. Accumulibacter phosphatis strain performs denitrification under micro-aerobic conditions.</title>
        <authorList>
            <person name="Camejo P.Y."/>
            <person name="Katherine M.D."/>
            <person name="Daniel N.R."/>
        </authorList>
    </citation>
    <scope>NUCLEOTIDE SEQUENCE [LARGE SCALE GENOMIC DNA]</scope>
    <source>
        <strain evidence="7">UW-LDO-IC</strain>
    </source>
</reference>
<dbReference type="Gene3D" id="3.30.310.20">
    <property type="entry name" value="DNA-3-methyladenine glycosylase AlkA, N-terminal domain"/>
    <property type="match status" value="1"/>
</dbReference>
<accession>A0A369XL80</accession>
<proteinExistence type="predicted"/>
<dbReference type="InterPro" id="IPR003265">
    <property type="entry name" value="HhH-GPD_domain"/>
</dbReference>
<dbReference type="SMART" id="SM01009">
    <property type="entry name" value="AlkA_N"/>
    <property type="match status" value="1"/>
</dbReference>
<dbReference type="CDD" id="cd00056">
    <property type="entry name" value="ENDO3c"/>
    <property type="match status" value="1"/>
</dbReference>
<name>A0A369XL80_9PROT</name>
<dbReference type="GO" id="GO:0032993">
    <property type="term" value="C:protein-DNA complex"/>
    <property type="evidence" value="ECO:0007669"/>
    <property type="project" value="TreeGrafter"/>
</dbReference>
<dbReference type="InterPro" id="IPR010316">
    <property type="entry name" value="AlkA_N"/>
</dbReference>
<evidence type="ECO:0000256" key="3">
    <source>
        <dbReference type="ARBA" id="ARBA00022763"/>
    </source>
</evidence>
<dbReference type="GO" id="GO:0032131">
    <property type="term" value="F:alkylated DNA binding"/>
    <property type="evidence" value="ECO:0007669"/>
    <property type="project" value="TreeGrafter"/>
</dbReference>
<dbReference type="SMART" id="SM00478">
    <property type="entry name" value="ENDO3c"/>
    <property type="match status" value="1"/>
</dbReference>
<dbReference type="GO" id="GO:0043916">
    <property type="term" value="F:DNA-7-methylguanine glycosylase activity"/>
    <property type="evidence" value="ECO:0007669"/>
    <property type="project" value="TreeGrafter"/>
</dbReference>
<evidence type="ECO:0000313" key="8">
    <source>
        <dbReference type="Proteomes" id="UP000253831"/>
    </source>
</evidence>
<organism evidence="7 8">
    <name type="scientific">Candidatus Accumulibacter meliphilus</name>
    <dbReference type="NCBI Taxonomy" id="2211374"/>
    <lineage>
        <taxon>Bacteria</taxon>
        <taxon>Pseudomonadati</taxon>
        <taxon>Pseudomonadota</taxon>
        <taxon>Betaproteobacteria</taxon>
        <taxon>Candidatus Accumulibacter</taxon>
    </lineage>
</organism>
<keyword evidence="4" id="KW-0234">DNA repair</keyword>
<dbReference type="AlphaFoldDB" id="A0A369XL80"/>
<dbReference type="EMBL" id="QPGA01000035">
    <property type="protein sequence ID" value="RDE49666.1"/>
    <property type="molecule type" value="Genomic_DNA"/>
</dbReference>
<evidence type="ECO:0000256" key="1">
    <source>
        <dbReference type="ARBA" id="ARBA00000086"/>
    </source>
</evidence>
<dbReference type="GO" id="GO:0005737">
    <property type="term" value="C:cytoplasm"/>
    <property type="evidence" value="ECO:0007669"/>
    <property type="project" value="TreeGrafter"/>
</dbReference>
<dbReference type="SUPFAM" id="SSF48150">
    <property type="entry name" value="DNA-glycosylase"/>
    <property type="match status" value="1"/>
</dbReference>
<keyword evidence="3" id="KW-0227">DNA damage</keyword>
<dbReference type="PANTHER" id="PTHR43003">
    <property type="entry name" value="DNA-3-METHYLADENINE GLYCOSYLASE"/>
    <property type="match status" value="1"/>
</dbReference>
<dbReference type="EC" id="3.2.2.21" evidence="2"/>
<dbReference type="InterPro" id="IPR037046">
    <property type="entry name" value="AlkA_N_sf"/>
</dbReference>
<dbReference type="Gene3D" id="1.10.1670.10">
    <property type="entry name" value="Helix-hairpin-Helix base-excision DNA repair enzymes (C-terminal)"/>
    <property type="match status" value="1"/>
</dbReference>
<dbReference type="GO" id="GO:0006285">
    <property type="term" value="P:base-excision repair, AP site formation"/>
    <property type="evidence" value="ECO:0007669"/>
    <property type="project" value="TreeGrafter"/>
</dbReference>
<evidence type="ECO:0000259" key="5">
    <source>
        <dbReference type="SMART" id="SM00478"/>
    </source>
</evidence>
<dbReference type="Proteomes" id="UP000253831">
    <property type="component" value="Unassembled WGS sequence"/>
</dbReference>
<evidence type="ECO:0000259" key="6">
    <source>
        <dbReference type="SMART" id="SM01009"/>
    </source>
</evidence>
<dbReference type="InterPro" id="IPR011257">
    <property type="entry name" value="DNA_glycosylase"/>
</dbReference>
<protein>
    <recommendedName>
        <fullName evidence="2">DNA-3-methyladenine glycosylase II</fullName>
        <ecNumber evidence="2">3.2.2.21</ecNumber>
    </recommendedName>
</protein>
<dbReference type="GO" id="GO:0008725">
    <property type="term" value="F:DNA-3-methyladenine glycosylase activity"/>
    <property type="evidence" value="ECO:0007669"/>
    <property type="project" value="TreeGrafter"/>
</dbReference>
<dbReference type="GO" id="GO:0006307">
    <property type="term" value="P:DNA alkylation repair"/>
    <property type="evidence" value="ECO:0007669"/>
    <property type="project" value="TreeGrafter"/>
</dbReference>
<evidence type="ECO:0000256" key="4">
    <source>
        <dbReference type="ARBA" id="ARBA00023204"/>
    </source>
</evidence>
<dbReference type="InterPro" id="IPR023170">
    <property type="entry name" value="HhH_base_excis_C"/>
</dbReference>
<evidence type="ECO:0000256" key="2">
    <source>
        <dbReference type="ARBA" id="ARBA00012000"/>
    </source>
</evidence>
<sequence length="315" mass="34123">MSIRFSCAIPLPASFRAGDILAFHRRDAQEIAERVTASSLHKGLLWADAPACLSIHFAADMATAELDIDGIDDIDAIDAIDDNGIAGSAATSSEATFQAMLRRMLGLTQDIEQFASRYHQHPQLGPLIAGHPGLRVPLTATPFEALSWAITGQQISVRAAVSVRRKLIVATGRRHSSGLFCYPEARQIAALSEDDLRRAGFSMSKTRSLRSLAQGVRSGKLPLAAWLTTLPIDEIREQLLAVPGIGPWTVNYALLRGFGNLDGSLHGDVAVRRKLQALLASPEKISEAQARDWLAPFTPWRALVAAHLWAMPTPA</sequence>
<dbReference type="PANTHER" id="PTHR43003:SF13">
    <property type="entry name" value="DNA-3-METHYLADENINE GLYCOSYLASE 2"/>
    <property type="match status" value="1"/>
</dbReference>
<comment type="caution">
    <text evidence="7">The sequence shown here is derived from an EMBL/GenBank/DDBJ whole genome shotgun (WGS) entry which is preliminary data.</text>
</comment>